<dbReference type="InterPro" id="IPR052316">
    <property type="entry name" value="Speedy-Ringo_regulator"/>
</dbReference>
<dbReference type="GO" id="GO:0019901">
    <property type="term" value="F:protein kinase binding"/>
    <property type="evidence" value="ECO:0007669"/>
    <property type="project" value="InterPro"/>
</dbReference>
<dbReference type="RefSeq" id="XP_040495318.1">
    <property type="nucleotide sequence ID" value="XM_040639384.1"/>
</dbReference>
<dbReference type="OrthoDB" id="9442170at2759"/>
<keyword evidence="4" id="KW-1185">Reference proteome</keyword>
<dbReference type="GeneID" id="103679449"/>
<dbReference type="InterPro" id="IPR020984">
    <property type="entry name" value="Speedy"/>
</dbReference>
<sequence>MWRPSSRPVEAALPRPPAPTLYEMSDTQDLATFPAVATQVKPGGWSRQGGGSGSVHQRRHQELQAFLNLLEHSFLQEFLSKDPCFQISDKYLLAMVLVYFRRASLRLREYTHSNLFLALFLANDMEEDVEDPKCVIFLWALGKDWHLQVADFLHQRDKLWARMGFRAMVSRECCEEVRPHHHTGLGGTRLVPPPPFTMHSTHARSWPRSRPTGPGLESDAPSTVGLRGVQRPGAPSLGPPASRHLTVPSVAGPLPTATAPTSPTPCLSYQSALPQTLSGIALPSKLVSQWLKTPWWGASSSSRPPNCNWSQAPTVSTSSRSLHHALDTDTCGVKSSPPAYLLTQALLAAAPTPSPLSYWPQAGRAAQAPCHLLPNVPTLTPAPLINSCL</sequence>
<name>A0A8M1GI15_URSMA</name>
<organism evidence="4 5">
    <name type="scientific">Ursus maritimus</name>
    <name type="common">Polar bear</name>
    <name type="synonym">Thalarctos maritimus</name>
    <dbReference type="NCBI Taxonomy" id="29073"/>
    <lineage>
        <taxon>Eukaryota</taxon>
        <taxon>Metazoa</taxon>
        <taxon>Chordata</taxon>
        <taxon>Craniata</taxon>
        <taxon>Vertebrata</taxon>
        <taxon>Euteleostomi</taxon>
        <taxon>Mammalia</taxon>
        <taxon>Eutheria</taxon>
        <taxon>Laurasiatheria</taxon>
        <taxon>Carnivora</taxon>
        <taxon>Caniformia</taxon>
        <taxon>Ursidae</taxon>
        <taxon>Ursus</taxon>
    </lineage>
</organism>
<evidence type="ECO:0000313" key="4">
    <source>
        <dbReference type="Proteomes" id="UP000261680"/>
    </source>
</evidence>
<evidence type="ECO:0000256" key="2">
    <source>
        <dbReference type="ARBA" id="ARBA00023306"/>
    </source>
</evidence>
<feature type="compositionally biased region" description="Low complexity" evidence="3">
    <location>
        <begin position="253"/>
        <end position="265"/>
    </location>
</feature>
<keyword evidence="2" id="KW-0131">Cell cycle</keyword>
<accession>A0A8M1GI15</accession>
<proteinExistence type="inferred from homology"/>
<dbReference type="Pfam" id="PF11357">
    <property type="entry name" value="Spy1"/>
    <property type="match status" value="1"/>
</dbReference>
<dbReference type="AlphaFoldDB" id="A0A8M1GI15"/>
<dbReference type="PANTHER" id="PTHR31545">
    <property type="entry name" value="SEEDY PROTEIN A/C FAMILY MEMBER"/>
    <property type="match status" value="1"/>
</dbReference>
<comment type="similarity">
    <text evidence="1">Belongs to the Speedy/Ringo family.</text>
</comment>
<dbReference type="Proteomes" id="UP000261680">
    <property type="component" value="Unplaced"/>
</dbReference>
<reference evidence="5" key="1">
    <citation type="submission" date="2025-08" db="UniProtKB">
        <authorList>
            <consortium name="RefSeq"/>
        </authorList>
    </citation>
    <scope>IDENTIFICATION</scope>
    <source>
        <tissue evidence="5">Whole blood</tissue>
    </source>
</reference>
<dbReference type="PANTHER" id="PTHR31545:SF2">
    <property type="entry name" value="SPEEDY PROTEIN C"/>
    <property type="match status" value="1"/>
</dbReference>
<dbReference type="CTD" id="387778"/>
<feature type="region of interest" description="Disordered" evidence="3">
    <location>
        <begin position="181"/>
        <end position="265"/>
    </location>
</feature>
<protein>
    <submittedName>
        <fullName evidence="5">Speedy protein C isoform X1</fullName>
    </submittedName>
</protein>
<evidence type="ECO:0000256" key="1">
    <source>
        <dbReference type="ARBA" id="ARBA00010932"/>
    </source>
</evidence>
<gene>
    <name evidence="5" type="primary">SPDYC</name>
</gene>
<evidence type="ECO:0000256" key="3">
    <source>
        <dbReference type="SAM" id="MobiDB-lite"/>
    </source>
</evidence>
<evidence type="ECO:0000313" key="5">
    <source>
        <dbReference type="RefSeq" id="XP_040495318.1"/>
    </source>
</evidence>